<organism evidence="1">
    <name type="scientific">marine metagenome</name>
    <dbReference type="NCBI Taxonomy" id="408172"/>
    <lineage>
        <taxon>unclassified sequences</taxon>
        <taxon>metagenomes</taxon>
        <taxon>ecological metagenomes</taxon>
    </lineage>
</organism>
<gene>
    <name evidence="1" type="ORF">METZ01_LOCUS354760</name>
</gene>
<proteinExistence type="predicted"/>
<name>A0A382RW69_9ZZZZ</name>
<sequence>AITSIRRPVSVCALACCPTMAQRSRFGSSFSTHVA</sequence>
<accession>A0A382RW69</accession>
<evidence type="ECO:0000313" key="1">
    <source>
        <dbReference type="EMBL" id="SVD01906.1"/>
    </source>
</evidence>
<reference evidence="1" key="1">
    <citation type="submission" date="2018-05" db="EMBL/GenBank/DDBJ databases">
        <authorList>
            <person name="Lanie J.A."/>
            <person name="Ng W.-L."/>
            <person name="Kazmierczak K.M."/>
            <person name="Andrzejewski T.M."/>
            <person name="Davidsen T.M."/>
            <person name="Wayne K.J."/>
            <person name="Tettelin H."/>
            <person name="Glass J.I."/>
            <person name="Rusch D."/>
            <person name="Podicherti R."/>
            <person name="Tsui H.-C.T."/>
            <person name="Winkler M.E."/>
        </authorList>
    </citation>
    <scope>NUCLEOTIDE SEQUENCE</scope>
</reference>
<dbReference type="AlphaFoldDB" id="A0A382RW69"/>
<feature type="non-terminal residue" evidence="1">
    <location>
        <position position="35"/>
    </location>
</feature>
<feature type="non-terminal residue" evidence="1">
    <location>
        <position position="1"/>
    </location>
</feature>
<protein>
    <submittedName>
        <fullName evidence="1">Uncharacterized protein</fullName>
    </submittedName>
</protein>
<dbReference type="EMBL" id="UINC01124629">
    <property type="protein sequence ID" value="SVD01906.1"/>
    <property type="molecule type" value="Genomic_DNA"/>
</dbReference>